<name>A0A1I6D2A8_9FIRM</name>
<protein>
    <submittedName>
        <fullName evidence="9">Glycine betaine/proline transport system permease protein</fullName>
    </submittedName>
</protein>
<dbReference type="STRING" id="39060.SAMN05660706_104142"/>
<evidence type="ECO:0000256" key="7">
    <source>
        <dbReference type="RuleBase" id="RU363032"/>
    </source>
</evidence>
<comment type="subcellular location">
    <subcellularLocation>
        <location evidence="7">Cell membrane</location>
        <topology evidence="7">Multi-pass membrane protein</topology>
    </subcellularLocation>
    <subcellularLocation>
        <location evidence="1">Membrane</location>
        <topology evidence="1">Multi-pass membrane protein</topology>
    </subcellularLocation>
</comment>
<evidence type="ECO:0000256" key="2">
    <source>
        <dbReference type="ARBA" id="ARBA00022448"/>
    </source>
</evidence>
<sequence>MAAGQLSLQLPYMNNFPEFLTFNLGVYVEKFVKWLDINFGDFFEAVSNAILWLMIHIEDLLLWLPWWLVVIVVLIMGWRFSSVIAGIVFSLMLVLVGTFGYWDYMMYTLAIVLASVIISLIFGIPIGILMAYSSYVQALMRPVLDFMQTMPSFVYLIPAMLLFGLGKVPAVFATTVYAIPPVIRLTDLGIRQVSKEMVEAAISFGSGSWDVLTKVQLPQALPAIMAGINQTTMMALSMVVIASMIGAKGLGMEVLIAINRIEIGRGFEAGLGIVIIAIIMDRISQGIANRFKIPG</sequence>
<proteinExistence type="inferred from homology"/>
<evidence type="ECO:0000256" key="1">
    <source>
        <dbReference type="ARBA" id="ARBA00004141"/>
    </source>
</evidence>
<dbReference type="FunFam" id="1.10.3720.10:FF:000001">
    <property type="entry name" value="Glycine betaine ABC transporter, permease"/>
    <property type="match status" value="1"/>
</dbReference>
<dbReference type="PANTHER" id="PTHR47737:SF1">
    <property type="entry name" value="GLYCINE BETAINE_PROLINE BETAINE TRANSPORT SYSTEM PERMEASE PROTEIN PROW"/>
    <property type="match status" value="1"/>
</dbReference>
<dbReference type="Pfam" id="PF00528">
    <property type="entry name" value="BPD_transp_1"/>
    <property type="match status" value="1"/>
</dbReference>
<evidence type="ECO:0000256" key="5">
    <source>
        <dbReference type="ARBA" id="ARBA00022989"/>
    </source>
</evidence>
<feature type="transmembrane region" description="Helical" evidence="7">
    <location>
        <begin position="235"/>
        <end position="257"/>
    </location>
</feature>
<accession>A0A1I6D2A8</accession>
<feature type="transmembrane region" description="Helical" evidence="7">
    <location>
        <begin position="109"/>
        <end position="133"/>
    </location>
</feature>
<feature type="transmembrane region" description="Helical" evidence="7">
    <location>
        <begin position="153"/>
        <end position="179"/>
    </location>
</feature>
<dbReference type="SUPFAM" id="SSF161098">
    <property type="entry name" value="MetI-like"/>
    <property type="match status" value="1"/>
</dbReference>
<dbReference type="AlphaFoldDB" id="A0A1I6D2A8"/>
<evidence type="ECO:0000259" key="8">
    <source>
        <dbReference type="PROSITE" id="PS50928"/>
    </source>
</evidence>
<dbReference type="GO" id="GO:0005275">
    <property type="term" value="F:amine transmembrane transporter activity"/>
    <property type="evidence" value="ECO:0007669"/>
    <property type="project" value="TreeGrafter"/>
</dbReference>
<gene>
    <name evidence="9" type="ORF">SAMN05660706_104142</name>
</gene>
<dbReference type="GO" id="GO:0015226">
    <property type="term" value="F:carnitine transmembrane transporter activity"/>
    <property type="evidence" value="ECO:0007669"/>
    <property type="project" value="TreeGrafter"/>
</dbReference>
<keyword evidence="4 7" id="KW-0812">Transmembrane</keyword>
<dbReference type="InterPro" id="IPR000515">
    <property type="entry name" value="MetI-like"/>
</dbReference>
<feature type="domain" description="ABC transmembrane type-1" evidence="8">
    <location>
        <begin position="105"/>
        <end position="284"/>
    </location>
</feature>
<keyword evidence="6 7" id="KW-0472">Membrane</keyword>
<feature type="transmembrane region" description="Helical" evidence="7">
    <location>
        <begin position="263"/>
        <end position="280"/>
    </location>
</feature>
<keyword evidence="5 7" id="KW-1133">Transmembrane helix</keyword>
<dbReference type="EMBL" id="FOYM01000004">
    <property type="protein sequence ID" value="SFQ99624.1"/>
    <property type="molecule type" value="Genomic_DNA"/>
</dbReference>
<dbReference type="InterPro" id="IPR035906">
    <property type="entry name" value="MetI-like_sf"/>
</dbReference>
<evidence type="ECO:0000256" key="6">
    <source>
        <dbReference type="ARBA" id="ARBA00023136"/>
    </source>
</evidence>
<evidence type="ECO:0000313" key="10">
    <source>
        <dbReference type="Proteomes" id="UP000199584"/>
    </source>
</evidence>
<evidence type="ECO:0000313" key="9">
    <source>
        <dbReference type="EMBL" id="SFQ99624.1"/>
    </source>
</evidence>
<dbReference type="GO" id="GO:0031460">
    <property type="term" value="P:glycine betaine transport"/>
    <property type="evidence" value="ECO:0007669"/>
    <property type="project" value="TreeGrafter"/>
</dbReference>
<organism evidence="9 10">
    <name type="scientific">Desulfoscipio geothermicus DSM 3669</name>
    <dbReference type="NCBI Taxonomy" id="1121426"/>
    <lineage>
        <taxon>Bacteria</taxon>
        <taxon>Bacillati</taxon>
        <taxon>Bacillota</taxon>
        <taxon>Clostridia</taxon>
        <taxon>Eubacteriales</taxon>
        <taxon>Desulfallaceae</taxon>
        <taxon>Desulfoscipio</taxon>
    </lineage>
</organism>
<dbReference type="PROSITE" id="PS50928">
    <property type="entry name" value="ABC_TM1"/>
    <property type="match status" value="1"/>
</dbReference>
<dbReference type="GO" id="GO:0015871">
    <property type="term" value="P:choline transport"/>
    <property type="evidence" value="ECO:0007669"/>
    <property type="project" value="TreeGrafter"/>
</dbReference>
<feature type="transmembrane region" description="Helical" evidence="7">
    <location>
        <begin position="60"/>
        <end position="78"/>
    </location>
</feature>
<keyword evidence="3" id="KW-1003">Cell membrane</keyword>
<keyword evidence="10" id="KW-1185">Reference proteome</keyword>
<dbReference type="PANTHER" id="PTHR47737">
    <property type="entry name" value="GLYCINE BETAINE/PROLINE BETAINE TRANSPORT SYSTEM PERMEASE PROTEIN PROW"/>
    <property type="match status" value="1"/>
</dbReference>
<dbReference type="Gene3D" id="1.10.3720.10">
    <property type="entry name" value="MetI-like"/>
    <property type="match status" value="1"/>
</dbReference>
<evidence type="ECO:0000256" key="4">
    <source>
        <dbReference type="ARBA" id="ARBA00022692"/>
    </source>
</evidence>
<keyword evidence="2 7" id="KW-0813">Transport</keyword>
<dbReference type="RefSeq" id="WP_245779632.1">
    <property type="nucleotide sequence ID" value="NZ_FOYM01000004.1"/>
</dbReference>
<dbReference type="GO" id="GO:0043190">
    <property type="term" value="C:ATP-binding cassette (ABC) transporter complex"/>
    <property type="evidence" value="ECO:0007669"/>
    <property type="project" value="TreeGrafter"/>
</dbReference>
<reference evidence="10" key="1">
    <citation type="submission" date="2016-10" db="EMBL/GenBank/DDBJ databases">
        <authorList>
            <person name="Varghese N."/>
            <person name="Submissions S."/>
        </authorList>
    </citation>
    <scope>NUCLEOTIDE SEQUENCE [LARGE SCALE GENOMIC DNA]</scope>
    <source>
        <strain evidence="10">DSM 3669</strain>
    </source>
</reference>
<feature type="transmembrane region" description="Helical" evidence="7">
    <location>
        <begin position="84"/>
        <end position="102"/>
    </location>
</feature>
<dbReference type="CDD" id="cd06261">
    <property type="entry name" value="TM_PBP2"/>
    <property type="match status" value="1"/>
</dbReference>
<evidence type="ECO:0000256" key="3">
    <source>
        <dbReference type="ARBA" id="ARBA00022475"/>
    </source>
</evidence>
<dbReference type="Proteomes" id="UP000199584">
    <property type="component" value="Unassembled WGS sequence"/>
</dbReference>
<comment type="similarity">
    <text evidence="7">Belongs to the binding-protein-dependent transport system permease family.</text>
</comment>